<accession>A0A371I7R6</accession>
<feature type="non-terminal residue" evidence="2">
    <location>
        <position position="1"/>
    </location>
</feature>
<evidence type="ECO:0000313" key="3">
    <source>
        <dbReference type="Proteomes" id="UP000257109"/>
    </source>
</evidence>
<protein>
    <submittedName>
        <fullName evidence="2">Uncharacterized protein</fullName>
    </submittedName>
</protein>
<keyword evidence="3" id="KW-1185">Reference proteome</keyword>
<proteinExistence type="predicted"/>
<dbReference type="OrthoDB" id="1459749at2759"/>
<evidence type="ECO:0000256" key="1">
    <source>
        <dbReference type="SAM" id="Coils"/>
    </source>
</evidence>
<dbReference type="AlphaFoldDB" id="A0A371I7R6"/>
<keyword evidence="1" id="KW-0175">Coiled coil</keyword>
<comment type="caution">
    <text evidence="2">The sequence shown here is derived from an EMBL/GenBank/DDBJ whole genome shotgun (WGS) entry which is preliminary data.</text>
</comment>
<organism evidence="2 3">
    <name type="scientific">Mucuna pruriens</name>
    <name type="common">Velvet bean</name>
    <name type="synonym">Dolichos pruriens</name>
    <dbReference type="NCBI Taxonomy" id="157652"/>
    <lineage>
        <taxon>Eukaryota</taxon>
        <taxon>Viridiplantae</taxon>
        <taxon>Streptophyta</taxon>
        <taxon>Embryophyta</taxon>
        <taxon>Tracheophyta</taxon>
        <taxon>Spermatophyta</taxon>
        <taxon>Magnoliopsida</taxon>
        <taxon>eudicotyledons</taxon>
        <taxon>Gunneridae</taxon>
        <taxon>Pentapetalae</taxon>
        <taxon>rosids</taxon>
        <taxon>fabids</taxon>
        <taxon>Fabales</taxon>
        <taxon>Fabaceae</taxon>
        <taxon>Papilionoideae</taxon>
        <taxon>50 kb inversion clade</taxon>
        <taxon>NPAAA clade</taxon>
        <taxon>indigoferoid/millettioid clade</taxon>
        <taxon>Phaseoleae</taxon>
        <taxon>Mucuna</taxon>
    </lineage>
</organism>
<dbReference type="EMBL" id="QJKJ01000709">
    <property type="protein sequence ID" value="RDY11091.1"/>
    <property type="molecule type" value="Genomic_DNA"/>
</dbReference>
<feature type="coiled-coil region" evidence="1">
    <location>
        <begin position="55"/>
        <end position="129"/>
    </location>
</feature>
<dbReference type="Proteomes" id="UP000257109">
    <property type="component" value="Unassembled WGS sequence"/>
</dbReference>
<sequence length="188" mass="22057">MLKRKLETALEEARQERRLSDDFSKKARVEKESRLRIGRCLKAADWEMCSRRVECNQIMAEKEQLKEAVAALKSREVEREDKLHGLREWYNLLALVEARGKAEEAESQLEELKETLEGWKRRCQDIANEAEIQVWAAIADAQFWKDKYIKLAWLANQALMNIPRTLRATEDIVDPTRTQRNTGILRTM</sequence>
<reference evidence="2" key="1">
    <citation type="submission" date="2018-05" db="EMBL/GenBank/DDBJ databases">
        <title>Draft genome of Mucuna pruriens seed.</title>
        <authorList>
            <person name="Nnadi N.E."/>
            <person name="Vos R."/>
            <person name="Hasami M.H."/>
            <person name="Devisetty U.K."/>
            <person name="Aguiy J.C."/>
        </authorList>
    </citation>
    <scope>NUCLEOTIDE SEQUENCE [LARGE SCALE GENOMIC DNA]</scope>
    <source>
        <strain evidence="2">JCA_2017</strain>
    </source>
</reference>
<gene>
    <name evidence="2" type="ORF">CR513_04293</name>
</gene>
<evidence type="ECO:0000313" key="2">
    <source>
        <dbReference type="EMBL" id="RDY11091.1"/>
    </source>
</evidence>
<name>A0A371I7R6_MUCPR</name>